<feature type="signal peptide" evidence="12">
    <location>
        <begin position="1"/>
        <end position="21"/>
    </location>
</feature>
<dbReference type="PRINTS" id="PR01853">
    <property type="entry name" value="YAJCTRNLCASE"/>
</dbReference>
<dbReference type="SMART" id="SM01323">
    <property type="entry name" value="YajC"/>
    <property type="match status" value="1"/>
</dbReference>
<evidence type="ECO:0000256" key="10">
    <source>
        <dbReference type="ARBA" id="ARBA00023136"/>
    </source>
</evidence>
<evidence type="ECO:0000256" key="12">
    <source>
        <dbReference type="SAM" id="SignalP"/>
    </source>
</evidence>
<keyword evidence="4" id="KW-0813">Transport</keyword>
<feature type="chain" id="PRO_5032875481" description="Sec translocon accessory complex subunit YajC" evidence="12">
    <location>
        <begin position="22"/>
        <end position="121"/>
    </location>
</feature>
<dbReference type="Proteomes" id="UP000536442">
    <property type="component" value="Unassembled WGS sequence"/>
</dbReference>
<evidence type="ECO:0000256" key="4">
    <source>
        <dbReference type="ARBA" id="ARBA00022448"/>
    </source>
</evidence>
<keyword evidence="8 11" id="KW-1133">Transmembrane helix</keyword>
<evidence type="ECO:0000313" key="13">
    <source>
        <dbReference type="EMBL" id="NWN90736.1"/>
    </source>
</evidence>
<keyword evidence="12" id="KW-0732">Signal</keyword>
<dbReference type="EMBL" id="JABEVQ010000002">
    <property type="protein sequence ID" value="NWN90736.1"/>
    <property type="molecule type" value="Genomic_DNA"/>
</dbReference>
<dbReference type="Pfam" id="PF02699">
    <property type="entry name" value="YajC"/>
    <property type="match status" value="1"/>
</dbReference>
<evidence type="ECO:0000256" key="11">
    <source>
        <dbReference type="SAM" id="Phobius"/>
    </source>
</evidence>
<proteinExistence type="inferred from homology"/>
<keyword evidence="14" id="KW-1185">Reference proteome</keyword>
<dbReference type="PANTHER" id="PTHR33909:SF1">
    <property type="entry name" value="SEC TRANSLOCON ACCESSORY COMPLEX SUBUNIT YAJC"/>
    <property type="match status" value="1"/>
</dbReference>
<dbReference type="GO" id="GO:0015031">
    <property type="term" value="P:protein transport"/>
    <property type="evidence" value="ECO:0007669"/>
    <property type="project" value="UniProtKB-KW"/>
</dbReference>
<reference evidence="13 14" key="1">
    <citation type="submission" date="2020-03" db="EMBL/GenBank/DDBJ databases">
        <title>Metagenomic, metatranscriptomic, and metabolomic analyses revealed the key microbes and metabolic features during the fermentation of ganjang, Korean traditional soy sauce.</title>
        <authorList>
            <person name="Chun B.H."/>
            <person name="Jeon C.O."/>
        </authorList>
    </citation>
    <scope>NUCLEOTIDE SEQUENCE [LARGE SCALE GENOMIC DNA]</scope>
    <source>
        <strain evidence="13 14">KG14</strain>
    </source>
</reference>
<evidence type="ECO:0000256" key="9">
    <source>
        <dbReference type="ARBA" id="ARBA00023010"/>
    </source>
</evidence>
<gene>
    <name evidence="13" type="primary">yajC</name>
    <name evidence="13" type="ORF">HLV39_04390</name>
</gene>
<evidence type="ECO:0000256" key="7">
    <source>
        <dbReference type="ARBA" id="ARBA00022927"/>
    </source>
</evidence>
<evidence type="ECO:0000256" key="3">
    <source>
        <dbReference type="ARBA" id="ARBA00014962"/>
    </source>
</evidence>
<dbReference type="AlphaFoldDB" id="A0A851HTB7"/>
<feature type="transmembrane region" description="Helical" evidence="11">
    <location>
        <begin position="31"/>
        <end position="50"/>
    </location>
</feature>
<dbReference type="GO" id="GO:0005886">
    <property type="term" value="C:plasma membrane"/>
    <property type="evidence" value="ECO:0007669"/>
    <property type="project" value="UniProtKB-SubCell"/>
</dbReference>
<name>A0A851HTB7_9GAMM</name>
<evidence type="ECO:0000256" key="1">
    <source>
        <dbReference type="ARBA" id="ARBA00004162"/>
    </source>
</evidence>
<keyword evidence="6 11" id="KW-0812">Transmembrane</keyword>
<organism evidence="13 14">
    <name type="scientific">Marinobacter adhaerens</name>
    <dbReference type="NCBI Taxonomy" id="1033846"/>
    <lineage>
        <taxon>Bacteria</taxon>
        <taxon>Pseudomonadati</taxon>
        <taxon>Pseudomonadota</taxon>
        <taxon>Gammaproteobacteria</taxon>
        <taxon>Pseudomonadales</taxon>
        <taxon>Marinobacteraceae</taxon>
        <taxon>Marinobacter</taxon>
    </lineage>
</organism>
<comment type="caution">
    <text evidence="13">The sequence shown here is derived from an EMBL/GenBank/DDBJ whole genome shotgun (WGS) entry which is preliminary data.</text>
</comment>
<dbReference type="NCBIfam" id="TIGR00739">
    <property type="entry name" value="yajC"/>
    <property type="match status" value="1"/>
</dbReference>
<evidence type="ECO:0000256" key="2">
    <source>
        <dbReference type="ARBA" id="ARBA00006742"/>
    </source>
</evidence>
<accession>A0A851HTB7</accession>
<keyword evidence="7" id="KW-0653">Protein transport</keyword>
<keyword evidence="5" id="KW-1003">Cell membrane</keyword>
<comment type="subcellular location">
    <subcellularLocation>
        <location evidence="1">Cell membrane</location>
        <topology evidence="1">Single-pass membrane protein</topology>
    </subcellularLocation>
</comment>
<dbReference type="PANTHER" id="PTHR33909">
    <property type="entry name" value="SEC TRANSLOCON ACCESSORY COMPLEX SUBUNIT YAJC"/>
    <property type="match status" value="1"/>
</dbReference>
<keyword evidence="10 11" id="KW-0472">Membrane</keyword>
<comment type="similarity">
    <text evidence="2">Belongs to the YajC family.</text>
</comment>
<sequence>MKSVKLFLTALMAMVPALAMAQDPGAAGGMGVMGQVIFFAGFILIFYFLIWRPQSKRAKEHKALMSGLNKGDEVVTSGGMAGKITKVSDDFIVVEIADNVEVKVQKVAVAAALPKGTLKDI</sequence>
<evidence type="ECO:0000256" key="5">
    <source>
        <dbReference type="ARBA" id="ARBA00022475"/>
    </source>
</evidence>
<protein>
    <recommendedName>
        <fullName evidence="3">Sec translocon accessory complex subunit YajC</fullName>
    </recommendedName>
</protein>
<evidence type="ECO:0000256" key="8">
    <source>
        <dbReference type="ARBA" id="ARBA00022989"/>
    </source>
</evidence>
<evidence type="ECO:0000256" key="6">
    <source>
        <dbReference type="ARBA" id="ARBA00022692"/>
    </source>
</evidence>
<evidence type="ECO:0000313" key="14">
    <source>
        <dbReference type="Proteomes" id="UP000536442"/>
    </source>
</evidence>
<keyword evidence="9" id="KW-0811">Translocation</keyword>
<dbReference type="InterPro" id="IPR003849">
    <property type="entry name" value="Preprotein_translocase_YajC"/>
</dbReference>